<gene>
    <name evidence="1" type="ORF">DES52_10895</name>
</gene>
<dbReference type="AlphaFoldDB" id="A0A318SHW8"/>
<dbReference type="Pfam" id="PF08819">
    <property type="entry name" value="DUF1802"/>
    <property type="match status" value="1"/>
</dbReference>
<name>A0A318SHW8_9DEIO</name>
<dbReference type="OrthoDB" id="9808776at2"/>
<evidence type="ECO:0008006" key="3">
    <source>
        <dbReference type="Google" id="ProtNLM"/>
    </source>
</evidence>
<sequence length="183" mass="21039">MPTAEYALKEWDVQVQALTRGDVALVLRKGGIMETHEGFEVEHRSFFLYPTFLHQNSAELRPDFTPLLRTDPSPGTVIFPALAEVMGVWRVEDLDRAMRLEDLQALDASAIERRFHYRNRPWLHALLLRVVKLDAPVALQETPEMLGCVSWVPLMEHIEVRGTAVPSDDRIDTLRVEIERRLT</sequence>
<proteinExistence type="predicted"/>
<evidence type="ECO:0000313" key="1">
    <source>
        <dbReference type="EMBL" id="PYE53566.1"/>
    </source>
</evidence>
<dbReference type="InterPro" id="IPR014923">
    <property type="entry name" value="DUF1802"/>
</dbReference>
<organism evidence="1 2">
    <name type="scientific">Deinococcus yavapaiensis KR-236</name>
    <dbReference type="NCBI Taxonomy" id="694435"/>
    <lineage>
        <taxon>Bacteria</taxon>
        <taxon>Thermotogati</taxon>
        <taxon>Deinococcota</taxon>
        <taxon>Deinococci</taxon>
        <taxon>Deinococcales</taxon>
        <taxon>Deinococcaceae</taxon>
        <taxon>Deinococcus</taxon>
    </lineage>
</organism>
<reference evidence="1 2" key="1">
    <citation type="submission" date="2018-06" db="EMBL/GenBank/DDBJ databases">
        <title>Genomic Encyclopedia of Type Strains, Phase IV (KMG-IV): sequencing the most valuable type-strain genomes for metagenomic binning, comparative biology and taxonomic classification.</title>
        <authorList>
            <person name="Goeker M."/>
        </authorList>
    </citation>
    <scope>NUCLEOTIDE SEQUENCE [LARGE SCALE GENOMIC DNA]</scope>
    <source>
        <strain evidence="1 2">DSM 18048</strain>
    </source>
</reference>
<dbReference type="RefSeq" id="WP_110886930.1">
    <property type="nucleotide sequence ID" value="NZ_QJSX01000008.1"/>
</dbReference>
<dbReference type="InterPro" id="IPR008307">
    <property type="entry name" value="UCP018957"/>
</dbReference>
<protein>
    <recommendedName>
        <fullName evidence="3">DUF1802 family protein</fullName>
    </recommendedName>
</protein>
<comment type="caution">
    <text evidence="1">The sequence shown here is derived from an EMBL/GenBank/DDBJ whole genome shotgun (WGS) entry which is preliminary data.</text>
</comment>
<keyword evidence="2" id="KW-1185">Reference proteome</keyword>
<dbReference type="PIRSF" id="PIRSF018957">
    <property type="entry name" value="UCP018957"/>
    <property type="match status" value="1"/>
</dbReference>
<evidence type="ECO:0000313" key="2">
    <source>
        <dbReference type="Proteomes" id="UP000248326"/>
    </source>
</evidence>
<dbReference type="Proteomes" id="UP000248326">
    <property type="component" value="Unassembled WGS sequence"/>
</dbReference>
<accession>A0A318SHW8</accession>
<dbReference type="EMBL" id="QJSX01000008">
    <property type="protein sequence ID" value="PYE53566.1"/>
    <property type="molecule type" value="Genomic_DNA"/>
</dbReference>